<dbReference type="AlphaFoldDB" id="A0A4Y2CFC2"/>
<evidence type="ECO:0000313" key="2">
    <source>
        <dbReference type="Proteomes" id="UP000499080"/>
    </source>
</evidence>
<comment type="caution">
    <text evidence="1">The sequence shown here is derived from an EMBL/GenBank/DDBJ whole genome shotgun (WGS) entry which is preliminary data.</text>
</comment>
<proteinExistence type="predicted"/>
<protein>
    <submittedName>
        <fullName evidence="1">Uncharacterized protein</fullName>
    </submittedName>
</protein>
<sequence>MGHFRSKCPQFKQSESTAFVNWIISAPDNDLIPPYTVNGEVNGFKMLILRDTGTTVDIVSRNRIRPEMLTCEQIWVQQTFDEKSICLPWVEVELKGKDLKLKLQLSKQIKESTCWETAQQPC</sequence>
<accession>A0A4Y2CFC2</accession>
<name>A0A4Y2CFC2_ARAVE</name>
<keyword evidence="2" id="KW-1185">Reference proteome</keyword>
<dbReference type="EMBL" id="BGPR01000186">
    <property type="protein sequence ID" value="GBM02990.1"/>
    <property type="molecule type" value="Genomic_DNA"/>
</dbReference>
<dbReference type="Proteomes" id="UP000499080">
    <property type="component" value="Unassembled WGS sequence"/>
</dbReference>
<organism evidence="1 2">
    <name type="scientific">Araneus ventricosus</name>
    <name type="common">Orbweaver spider</name>
    <name type="synonym">Epeira ventricosa</name>
    <dbReference type="NCBI Taxonomy" id="182803"/>
    <lineage>
        <taxon>Eukaryota</taxon>
        <taxon>Metazoa</taxon>
        <taxon>Ecdysozoa</taxon>
        <taxon>Arthropoda</taxon>
        <taxon>Chelicerata</taxon>
        <taxon>Arachnida</taxon>
        <taxon>Araneae</taxon>
        <taxon>Araneomorphae</taxon>
        <taxon>Entelegynae</taxon>
        <taxon>Araneoidea</taxon>
        <taxon>Araneidae</taxon>
        <taxon>Araneus</taxon>
    </lineage>
</organism>
<gene>
    <name evidence="1" type="ORF">AVEN_14505_1</name>
</gene>
<reference evidence="1 2" key="1">
    <citation type="journal article" date="2019" name="Sci. Rep.">
        <title>Orb-weaving spider Araneus ventricosus genome elucidates the spidroin gene catalogue.</title>
        <authorList>
            <person name="Kono N."/>
            <person name="Nakamura H."/>
            <person name="Ohtoshi R."/>
            <person name="Moran D.A.P."/>
            <person name="Shinohara A."/>
            <person name="Yoshida Y."/>
            <person name="Fujiwara M."/>
            <person name="Mori M."/>
            <person name="Tomita M."/>
            <person name="Arakawa K."/>
        </authorList>
    </citation>
    <scope>NUCLEOTIDE SEQUENCE [LARGE SCALE GENOMIC DNA]</scope>
</reference>
<evidence type="ECO:0000313" key="1">
    <source>
        <dbReference type="EMBL" id="GBM02990.1"/>
    </source>
</evidence>